<keyword evidence="3 5" id="KW-0067">ATP-binding</keyword>
<dbReference type="PROSITE" id="PS00211">
    <property type="entry name" value="ABC_TRANSPORTER_1"/>
    <property type="match status" value="1"/>
</dbReference>
<evidence type="ECO:0000313" key="6">
    <source>
        <dbReference type="Proteomes" id="UP000231742"/>
    </source>
</evidence>
<name>A0A2M9D586_9MICO</name>
<dbReference type="Pfam" id="PF08402">
    <property type="entry name" value="TOBE_2"/>
    <property type="match status" value="1"/>
</dbReference>
<dbReference type="GO" id="GO:0016887">
    <property type="term" value="F:ATP hydrolysis activity"/>
    <property type="evidence" value="ECO:0007669"/>
    <property type="project" value="InterPro"/>
</dbReference>
<dbReference type="EMBL" id="PGFH01000001">
    <property type="protein sequence ID" value="PJJ80885.1"/>
    <property type="molecule type" value="Genomic_DNA"/>
</dbReference>
<dbReference type="InterPro" id="IPR027417">
    <property type="entry name" value="P-loop_NTPase"/>
</dbReference>
<dbReference type="PANTHER" id="PTHR42781">
    <property type="entry name" value="SPERMIDINE/PUTRESCINE IMPORT ATP-BINDING PROTEIN POTA"/>
    <property type="match status" value="1"/>
</dbReference>
<sequence>MQNHEDSSVTLDGIQIRYGGNVAVEDASFTIESGEFFTLLGPSGCGKTTLLRTIAGFNRQSSGSLRIGTVTIDDLPAHRRDTGMVFQNYAIFPHLTVWENVAYGLRARKISKDELKVRVDEALAMVDLGGYGDRMPRNLSGGQQQRVVIARAIVIRPRVLLMDEPLANLDAKLRVRLRNDVRKLQQELGITTIYVTHDQEEALDISDRLAVMSNGRVLQVGTPEEIYASPQHMFVAKFVGEGAFIPAQLQDGGTSARLANGVAVPVRLPEAASGPCHIGLRPEELRLANAGEDSLFAGTVVSRSYLGPQVQLRVDIGVEETLLLRVPSAECPRSAQPGVAVGVVLVSADVAVFANDAAAEREAREDVLV</sequence>
<evidence type="ECO:0000256" key="2">
    <source>
        <dbReference type="ARBA" id="ARBA00022741"/>
    </source>
</evidence>
<dbReference type="OrthoDB" id="9802264at2"/>
<evidence type="ECO:0000259" key="4">
    <source>
        <dbReference type="PROSITE" id="PS50893"/>
    </source>
</evidence>
<comment type="caution">
    <text evidence="5">The sequence shown here is derived from an EMBL/GenBank/DDBJ whole genome shotgun (WGS) entry which is preliminary data.</text>
</comment>
<dbReference type="InterPro" id="IPR003439">
    <property type="entry name" value="ABC_transporter-like_ATP-bd"/>
</dbReference>
<reference evidence="5 6" key="1">
    <citation type="submission" date="2017-11" db="EMBL/GenBank/DDBJ databases">
        <title>Genomic Encyclopedia of Archaeal and Bacterial Type Strains, Phase II (KMG-II): From Individual Species to Whole Genera.</title>
        <authorList>
            <person name="Goeker M."/>
        </authorList>
    </citation>
    <scope>NUCLEOTIDE SEQUENCE [LARGE SCALE GENOMIC DNA]</scope>
    <source>
        <strain evidence="5 6">DSM 16400</strain>
    </source>
</reference>
<evidence type="ECO:0000256" key="3">
    <source>
        <dbReference type="ARBA" id="ARBA00022840"/>
    </source>
</evidence>
<keyword evidence="6" id="KW-1185">Reference proteome</keyword>
<keyword evidence="1" id="KW-0813">Transport</keyword>
<feature type="domain" description="ABC transporter" evidence="4">
    <location>
        <begin position="9"/>
        <end position="239"/>
    </location>
</feature>
<dbReference type="Gene3D" id="2.40.50.100">
    <property type="match status" value="1"/>
</dbReference>
<protein>
    <submittedName>
        <fullName evidence="5">Iron(III) transport system ATP-binding protein/putative spermidine/putrescine transport system ATP-binding protein</fullName>
    </submittedName>
</protein>
<accession>A0A2M9D586</accession>
<dbReference type="AlphaFoldDB" id="A0A2M9D586"/>
<dbReference type="GO" id="GO:0005524">
    <property type="term" value="F:ATP binding"/>
    <property type="evidence" value="ECO:0007669"/>
    <property type="project" value="UniProtKB-KW"/>
</dbReference>
<dbReference type="PROSITE" id="PS50893">
    <property type="entry name" value="ABC_TRANSPORTER_2"/>
    <property type="match status" value="1"/>
</dbReference>
<dbReference type="Pfam" id="PF00005">
    <property type="entry name" value="ABC_tran"/>
    <property type="match status" value="1"/>
</dbReference>
<dbReference type="Gene3D" id="3.40.50.300">
    <property type="entry name" value="P-loop containing nucleotide triphosphate hydrolases"/>
    <property type="match status" value="1"/>
</dbReference>
<evidence type="ECO:0000256" key="1">
    <source>
        <dbReference type="ARBA" id="ARBA00022448"/>
    </source>
</evidence>
<dbReference type="RefSeq" id="WP_100387624.1">
    <property type="nucleotide sequence ID" value="NZ_BMZU01000001.1"/>
</dbReference>
<gene>
    <name evidence="5" type="ORF">CLV85_0052</name>
</gene>
<dbReference type="SUPFAM" id="SSF52540">
    <property type="entry name" value="P-loop containing nucleoside triphosphate hydrolases"/>
    <property type="match status" value="1"/>
</dbReference>
<dbReference type="GO" id="GO:0140359">
    <property type="term" value="F:ABC-type transporter activity"/>
    <property type="evidence" value="ECO:0007669"/>
    <property type="project" value="UniProtKB-ARBA"/>
</dbReference>
<dbReference type="InterPro" id="IPR017871">
    <property type="entry name" value="ABC_transporter-like_CS"/>
</dbReference>
<dbReference type="SUPFAM" id="SSF50331">
    <property type="entry name" value="MOP-like"/>
    <property type="match status" value="1"/>
</dbReference>
<dbReference type="InterPro" id="IPR003593">
    <property type="entry name" value="AAA+_ATPase"/>
</dbReference>
<dbReference type="InterPro" id="IPR050093">
    <property type="entry name" value="ABC_SmlMolc_Importer"/>
</dbReference>
<dbReference type="FunFam" id="3.40.50.300:FF:000042">
    <property type="entry name" value="Maltose/maltodextrin ABC transporter, ATP-binding protein"/>
    <property type="match status" value="1"/>
</dbReference>
<dbReference type="Proteomes" id="UP000231742">
    <property type="component" value="Unassembled WGS sequence"/>
</dbReference>
<dbReference type="InterPro" id="IPR008995">
    <property type="entry name" value="Mo/tungstate-bd_C_term_dom"/>
</dbReference>
<dbReference type="SMART" id="SM00382">
    <property type="entry name" value="AAA"/>
    <property type="match status" value="1"/>
</dbReference>
<proteinExistence type="predicted"/>
<dbReference type="GO" id="GO:0043190">
    <property type="term" value="C:ATP-binding cassette (ABC) transporter complex"/>
    <property type="evidence" value="ECO:0007669"/>
    <property type="project" value="InterPro"/>
</dbReference>
<organism evidence="5 6">
    <name type="scientific">Salinibacterium amurskyense</name>
    <dbReference type="NCBI Taxonomy" id="205941"/>
    <lineage>
        <taxon>Bacteria</taxon>
        <taxon>Bacillati</taxon>
        <taxon>Actinomycetota</taxon>
        <taxon>Actinomycetes</taxon>
        <taxon>Micrococcales</taxon>
        <taxon>Microbacteriaceae</taxon>
        <taxon>Salinibacterium</taxon>
    </lineage>
</organism>
<dbReference type="InterPro" id="IPR013611">
    <property type="entry name" value="Transp-assoc_OB_typ2"/>
</dbReference>
<keyword evidence="2" id="KW-0547">Nucleotide-binding</keyword>
<dbReference type="PANTHER" id="PTHR42781:SF4">
    <property type="entry name" value="SPERMIDINE_PUTRESCINE IMPORT ATP-BINDING PROTEIN POTA"/>
    <property type="match status" value="1"/>
</dbReference>
<evidence type="ECO:0000313" key="5">
    <source>
        <dbReference type="EMBL" id="PJJ80885.1"/>
    </source>
</evidence>